<reference evidence="3" key="1">
    <citation type="submission" date="2016-06" db="EMBL/GenBank/DDBJ databases">
        <title>Complete genome sequence of Actinoalloteichus fjordicus DSM 46855 (=ADI127-17), type strain of the new species Actinoalloteichus fjordicus.</title>
        <authorList>
            <person name="Ruckert C."/>
            <person name="Nouioui I."/>
            <person name="Willmese J."/>
            <person name="van Wezel G."/>
            <person name="Klenk H.-P."/>
            <person name="Kalinowski J."/>
            <person name="Zotchev S.B."/>
        </authorList>
    </citation>
    <scope>NUCLEOTIDE SEQUENCE [LARGE SCALE GENOMIC DNA]</scope>
    <source>
        <strain evidence="3">ADI127-7</strain>
    </source>
</reference>
<dbReference type="KEGG" id="acad:UA74_18265"/>
<accession>A0AAC9PTA9</accession>
<name>A0AAC9PTA9_9PSEU</name>
<organism evidence="2 3">
    <name type="scientific">Actinoalloteichus fjordicus</name>
    <dbReference type="NCBI Taxonomy" id="1612552"/>
    <lineage>
        <taxon>Bacteria</taxon>
        <taxon>Bacillati</taxon>
        <taxon>Actinomycetota</taxon>
        <taxon>Actinomycetes</taxon>
        <taxon>Pseudonocardiales</taxon>
        <taxon>Pseudonocardiaceae</taxon>
        <taxon>Actinoalloteichus</taxon>
    </lineage>
</organism>
<evidence type="ECO:0000313" key="2">
    <source>
        <dbReference type="EMBL" id="APU15681.1"/>
    </source>
</evidence>
<protein>
    <submittedName>
        <fullName evidence="2">Uncharacterized protein</fullName>
    </submittedName>
</protein>
<feature type="region of interest" description="Disordered" evidence="1">
    <location>
        <begin position="211"/>
        <end position="230"/>
    </location>
</feature>
<proteinExistence type="predicted"/>
<dbReference type="EMBL" id="CP016076">
    <property type="protein sequence ID" value="APU15681.1"/>
    <property type="molecule type" value="Genomic_DNA"/>
</dbReference>
<evidence type="ECO:0000256" key="1">
    <source>
        <dbReference type="SAM" id="MobiDB-lite"/>
    </source>
</evidence>
<dbReference type="Proteomes" id="UP000185511">
    <property type="component" value="Chromosome"/>
</dbReference>
<gene>
    <name evidence="2" type="ORF">UA74_18265</name>
</gene>
<dbReference type="AlphaFoldDB" id="A0AAC9PTA9"/>
<keyword evidence="3" id="KW-1185">Reference proteome</keyword>
<evidence type="ECO:0000313" key="3">
    <source>
        <dbReference type="Proteomes" id="UP000185511"/>
    </source>
</evidence>
<dbReference type="RefSeq" id="WP_075764998.1">
    <property type="nucleotide sequence ID" value="NZ_CP016076.1"/>
</dbReference>
<sequence>MTDDRDAWFAEDTTSEAGLRRDRHLVAGLRPEIGTVVVTLCCRSLIVGGAPEIACGEPGDWGVGTGEGAEGGADAPGYRLCWECAEVAAGRRPPPPNVLEFDPVRLVRLRSGLAPEPGRLVHVCPPPDPAPAVLRARCGAELPVVDLDILDVIDAATGMPCGVCLAASLMVMGAEGAAGTAAGAAVSRRLGGMLPRRCRVFAGGPACCGRPRTRGGSARRRDGRPPTGED</sequence>